<dbReference type="PANTHER" id="PTHR11036:SF135">
    <property type="entry name" value="SEMAPHORIN 4D ISOFORM X1-RELATED"/>
    <property type="match status" value="1"/>
</dbReference>
<dbReference type="Proteomes" id="UP001476798">
    <property type="component" value="Unassembled WGS sequence"/>
</dbReference>
<keyword evidence="5" id="KW-0812">Transmembrane</keyword>
<comment type="similarity">
    <text evidence="1">Belongs to the semaphorin family.</text>
</comment>
<evidence type="ECO:0000313" key="9">
    <source>
        <dbReference type="Proteomes" id="UP001476798"/>
    </source>
</evidence>
<keyword evidence="5" id="KW-1133">Transmembrane helix</keyword>
<protein>
    <submittedName>
        <fullName evidence="8">Uncharacterized protein</fullName>
    </submittedName>
</protein>
<comment type="caution">
    <text evidence="8">The sequence shown here is derived from an EMBL/GenBank/DDBJ whole genome shotgun (WGS) entry which is preliminary data.</text>
</comment>
<dbReference type="PROSITE" id="PS51004">
    <property type="entry name" value="SEMA"/>
    <property type="match status" value="1"/>
</dbReference>
<evidence type="ECO:0000256" key="2">
    <source>
        <dbReference type="ARBA" id="ARBA00023180"/>
    </source>
</evidence>
<dbReference type="Gene3D" id="2.60.40.10">
    <property type="entry name" value="Immunoglobulins"/>
    <property type="match status" value="1"/>
</dbReference>
<evidence type="ECO:0000259" key="7">
    <source>
        <dbReference type="PROSITE" id="PS51004"/>
    </source>
</evidence>
<dbReference type="InterPro" id="IPR036179">
    <property type="entry name" value="Ig-like_dom_sf"/>
</dbReference>
<feature type="domain" description="Ig-like" evidence="6">
    <location>
        <begin position="186"/>
        <end position="265"/>
    </location>
</feature>
<evidence type="ECO:0000256" key="5">
    <source>
        <dbReference type="SAM" id="Phobius"/>
    </source>
</evidence>
<dbReference type="InterPro" id="IPR015943">
    <property type="entry name" value="WD40/YVTN_repeat-like_dom_sf"/>
</dbReference>
<sequence>MSPHDGNLIFKNAEDGKGKCPFDPFQKHASIMLAKIFLVSAILDPNFVSMAWMPESVQSEDGDDDKVYLFFSETAVEFDCYTKLVVSRVARVCKGDLGGRRTLQKKWTSFLKARLDCPVPGSHLPYIIQDSYRLCDSSLHWKECIFYAIFTPQSYVFSNSHHVLCGWVLTLRALIQNMKGDASLCPDAGPVEPVQLSIWPGGTFELRCPSPSNLAKITWKRDDQDVPHSAQDGPLTLNGSAIDAGHYRCFSVERSKTGEYTTIVAEYRVSIHPNGSGRGGVTSIPHPQSDAPSHTGLIVVIILLAVCLVLLLTWIFCKHHLHLPWDRTKEEPQQTHDQGAMSPNVPMVGGAPCDSEATHTPNVKLSSMEYIDDESPIGN</sequence>
<dbReference type="InterPro" id="IPR007110">
    <property type="entry name" value="Ig-like_dom"/>
</dbReference>
<dbReference type="SMART" id="SM00630">
    <property type="entry name" value="Sema"/>
    <property type="match status" value="1"/>
</dbReference>
<dbReference type="InterPro" id="IPR001627">
    <property type="entry name" value="Semap_dom"/>
</dbReference>
<organism evidence="8 9">
    <name type="scientific">Goodea atripinnis</name>
    <dbReference type="NCBI Taxonomy" id="208336"/>
    <lineage>
        <taxon>Eukaryota</taxon>
        <taxon>Metazoa</taxon>
        <taxon>Chordata</taxon>
        <taxon>Craniata</taxon>
        <taxon>Vertebrata</taxon>
        <taxon>Euteleostomi</taxon>
        <taxon>Actinopterygii</taxon>
        <taxon>Neopterygii</taxon>
        <taxon>Teleostei</taxon>
        <taxon>Neoteleostei</taxon>
        <taxon>Acanthomorphata</taxon>
        <taxon>Ovalentaria</taxon>
        <taxon>Atherinomorphae</taxon>
        <taxon>Cyprinodontiformes</taxon>
        <taxon>Goodeidae</taxon>
        <taxon>Goodea</taxon>
    </lineage>
</organism>
<reference evidence="8 9" key="1">
    <citation type="submission" date="2021-06" db="EMBL/GenBank/DDBJ databases">
        <authorList>
            <person name="Palmer J.M."/>
        </authorList>
    </citation>
    <scope>NUCLEOTIDE SEQUENCE [LARGE SCALE GENOMIC DNA]</scope>
    <source>
        <strain evidence="8 9">GA_2019</strain>
        <tissue evidence="8">Muscle</tissue>
    </source>
</reference>
<dbReference type="Gene3D" id="2.130.10.10">
    <property type="entry name" value="YVTN repeat-like/Quinoprotein amine dehydrogenase"/>
    <property type="match status" value="1"/>
</dbReference>
<dbReference type="InterPro" id="IPR013783">
    <property type="entry name" value="Ig-like_fold"/>
</dbReference>
<keyword evidence="2" id="KW-0325">Glycoprotein</keyword>
<evidence type="ECO:0000256" key="4">
    <source>
        <dbReference type="SAM" id="MobiDB-lite"/>
    </source>
</evidence>
<gene>
    <name evidence="8" type="ORF">GOODEAATRI_002097</name>
</gene>
<dbReference type="PANTHER" id="PTHR11036">
    <property type="entry name" value="SEMAPHORIN"/>
    <property type="match status" value="1"/>
</dbReference>
<feature type="compositionally biased region" description="Acidic residues" evidence="4">
    <location>
        <begin position="370"/>
        <end position="379"/>
    </location>
</feature>
<keyword evidence="9" id="KW-1185">Reference proteome</keyword>
<dbReference type="EMBL" id="JAHRIO010060041">
    <property type="protein sequence ID" value="MEQ2177294.1"/>
    <property type="molecule type" value="Genomic_DNA"/>
</dbReference>
<evidence type="ECO:0000256" key="3">
    <source>
        <dbReference type="PROSITE-ProRule" id="PRU00352"/>
    </source>
</evidence>
<dbReference type="SUPFAM" id="SSF101912">
    <property type="entry name" value="Sema domain"/>
    <property type="match status" value="1"/>
</dbReference>
<dbReference type="InterPro" id="IPR036352">
    <property type="entry name" value="Semap_dom_sf"/>
</dbReference>
<dbReference type="InterPro" id="IPR027231">
    <property type="entry name" value="Semaphorin"/>
</dbReference>
<accession>A0ABV0P0S0</accession>
<feature type="transmembrane region" description="Helical" evidence="5">
    <location>
        <begin position="296"/>
        <end position="317"/>
    </location>
</feature>
<feature type="region of interest" description="Disordered" evidence="4">
    <location>
        <begin position="332"/>
        <end position="379"/>
    </location>
</feature>
<evidence type="ECO:0000256" key="1">
    <source>
        <dbReference type="ARBA" id="ARBA00009492"/>
    </source>
</evidence>
<evidence type="ECO:0000313" key="8">
    <source>
        <dbReference type="EMBL" id="MEQ2177294.1"/>
    </source>
</evidence>
<proteinExistence type="inferred from homology"/>
<evidence type="ECO:0000259" key="6">
    <source>
        <dbReference type="PROSITE" id="PS50835"/>
    </source>
</evidence>
<name>A0ABV0P0S0_9TELE</name>
<comment type="caution">
    <text evidence="3">Lacks conserved residue(s) required for the propagation of feature annotation.</text>
</comment>
<keyword evidence="5" id="KW-0472">Membrane</keyword>
<dbReference type="PROSITE" id="PS50835">
    <property type="entry name" value="IG_LIKE"/>
    <property type="match status" value="1"/>
</dbReference>
<dbReference type="SUPFAM" id="SSF48726">
    <property type="entry name" value="Immunoglobulin"/>
    <property type="match status" value="1"/>
</dbReference>
<feature type="domain" description="Sema" evidence="7">
    <location>
        <begin position="1"/>
        <end position="169"/>
    </location>
</feature>